<dbReference type="GO" id="GO:0004535">
    <property type="term" value="F:poly(A)-specific ribonuclease activity"/>
    <property type="evidence" value="ECO:0007669"/>
    <property type="project" value="InterPro"/>
</dbReference>
<dbReference type="InterPro" id="IPR012337">
    <property type="entry name" value="RNaseH-like_sf"/>
</dbReference>
<accession>A0A6P5SEL3</accession>
<reference evidence="2" key="1">
    <citation type="submission" date="2025-08" db="UniProtKB">
        <authorList>
            <consortium name="RefSeq"/>
        </authorList>
    </citation>
    <scope>IDENTIFICATION</scope>
</reference>
<evidence type="ECO:0000313" key="1">
    <source>
        <dbReference type="Proteomes" id="UP000515124"/>
    </source>
</evidence>
<sequence length="241" mass="27759">MSSSWRYYPRLFCGEIVLARVAKILDVERSNEAQQAGSYSLLTINVFSKMNTMFRFVDGMSQDALKNQNYQDVKFNVDSFKLIQLGLTLSDAHGNNEGTSEFNFYGFNENSNPYILVSISLLKRNALDFQKMGNFGNSVENFVVRFLHVLKMNKELHHLKWVVLGDIYDVKFMARYYLRLFCCEIVLARVAKILDVERSNEAHQASSYSLLTADVFSKMNTMFNLWLGCPKVVCMELPQQS</sequence>
<protein>
    <submittedName>
        <fullName evidence="2">CCR4-associated factor 1 homolog 4</fullName>
    </submittedName>
</protein>
<dbReference type="GO" id="GO:0003676">
    <property type="term" value="F:nucleic acid binding"/>
    <property type="evidence" value="ECO:0007669"/>
    <property type="project" value="InterPro"/>
</dbReference>
<dbReference type="InterPro" id="IPR036397">
    <property type="entry name" value="RNaseH_sf"/>
</dbReference>
<dbReference type="KEGG" id="pavi:110757905"/>
<proteinExistence type="predicted"/>
<dbReference type="PANTHER" id="PTHR10797">
    <property type="entry name" value="CCR4-NOT TRANSCRIPTION COMPLEX SUBUNIT"/>
    <property type="match status" value="1"/>
</dbReference>
<organism evidence="1 2">
    <name type="scientific">Prunus avium</name>
    <name type="common">Cherry</name>
    <name type="synonym">Cerasus avium</name>
    <dbReference type="NCBI Taxonomy" id="42229"/>
    <lineage>
        <taxon>Eukaryota</taxon>
        <taxon>Viridiplantae</taxon>
        <taxon>Streptophyta</taxon>
        <taxon>Embryophyta</taxon>
        <taxon>Tracheophyta</taxon>
        <taxon>Spermatophyta</taxon>
        <taxon>Magnoliopsida</taxon>
        <taxon>eudicotyledons</taxon>
        <taxon>Gunneridae</taxon>
        <taxon>Pentapetalae</taxon>
        <taxon>rosids</taxon>
        <taxon>fabids</taxon>
        <taxon>Rosales</taxon>
        <taxon>Rosaceae</taxon>
        <taxon>Amygdaloideae</taxon>
        <taxon>Amygdaleae</taxon>
        <taxon>Prunus</taxon>
    </lineage>
</organism>
<dbReference type="InterPro" id="IPR039637">
    <property type="entry name" value="CNOT7/CNOT8/Pop2"/>
</dbReference>
<dbReference type="Proteomes" id="UP000515124">
    <property type="component" value="Unplaced"/>
</dbReference>
<gene>
    <name evidence="2" type="primary">LOC110757905</name>
</gene>
<dbReference type="Gene3D" id="3.30.420.10">
    <property type="entry name" value="Ribonuclease H-like superfamily/Ribonuclease H"/>
    <property type="match status" value="2"/>
</dbReference>
<keyword evidence="1" id="KW-1185">Reference proteome</keyword>
<dbReference type="GeneID" id="110757905"/>
<name>A0A6P5SEL3_PRUAV</name>
<evidence type="ECO:0000313" key="2">
    <source>
        <dbReference type="RefSeq" id="XP_021815350.1"/>
    </source>
</evidence>
<dbReference type="AlphaFoldDB" id="A0A6P5SEL3"/>
<dbReference type="GO" id="GO:0030014">
    <property type="term" value="C:CCR4-NOT complex"/>
    <property type="evidence" value="ECO:0007669"/>
    <property type="project" value="InterPro"/>
</dbReference>
<dbReference type="SUPFAM" id="SSF53098">
    <property type="entry name" value="Ribonuclease H-like"/>
    <property type="match status" value="1"/>
</dbReference>
<dbReference type="RefSeq" id="XP_021815350.1">
    <property type="nucleotide sequence ID" value="XM_021959658.1"/>
</dbReference>